<dbReference type="Proteomes" id="UP000199214">
    <property type="component" value="Unassembled WGS sequence"/>
</dbReference>
<dbReference type="EMBL" id="FNZZ01000001">
    <property type="protein sequence ID" value="SEK69584.1"/>
    <property type="molecule type" value="Genomic_DNA"/>
</dbReference>
<evidence type="ECO:0000313" key="3">
    <source>
        <dbReference type="Proteomes" id="UP000199214"/>
    </source>
</evidence>
<evidence type="ECO:0000313" key="2">
    <source>
        <dbReference type="EMBL" id="SEK69584.1"/>
    </source>
</evidence>
<name>A0A1H7J5B7_9SPHN</name>
<dbReference type="AlphaFoldDB" id="A0A1H7J5B7"/>
<dbReference type="PANTHER" id="PTHR43032:SF2">
    <property type="entry name" value="BLL0505 PROTEIN"/>
    <property type="match status" value="1"/>
</dbReference>
<accession>A0A1H7J5B7</accession>
<sequence>MIRRRTLIASGGAGLLLSGCDRVIAQPQVRDIIFKGEDMHRALQRALMNRDALAPEFTPDQRSPYFRTNGTRDPGTAEYNALRAGRFADWRLQVDGLVARPLTLSLTDLGQFPQRAQITRHDCVEGWSAIGKWQGPKLGDVLKQAGVRDAARFVVFTCADLYGGAPYYESVDMVDAFHPQTILAWAMNDRFLDVGHGAPCRLRVERHLGYKHAKYLMRVTAVDSLAGIGKGQGGYWEDNVDYDWYAGI</sequence>
<dbReference type="STRING" id="1855283.SAMN05216382_0939"/>
<keyword evidence="3" id="KW-1185">Reference proteome</keyword>
<organism evidence="2 3">
    <name type="scientific">Sphingomonas palmae</name>
    <dbReference type="NCBI Taxonomy" id="1855283"/>
    <lineage>
        <taxon>Bacteria</taxon>
        <taxon>Pseudomonadati</taxon>
        <taxon>Pseudomonadota</taxon>
        <taxon>Alphaproteobacteria</taxon>
        <taxon>Sphingomonadales</taxon>
        <taxon>Sphingomonadaceae</taxon>
        <taxon>Sphingomonas</taxon>
    </lineage>
</organism>
<feature type="domain" description="Oxidoreductase molybdopterin-binding" evidence="1">
    <location>
        <begin position="88"/>
        <end position="223"/>
    </location>
</feature>
<protein>
    <submittedName>
        <fullName evidence="2">DMSO/TMAO reductase YedYZ, molybdopterin-dependent catalytic subunit</fullName>
    </submittedName>
</protein>
<dbReference type="RefSeq" id="WP_093003637.1">
    <property type="nucleotide sequence ID" value="NZ_FNZZ01000001.1"/>
</dbReference>
<dbReference type="InterPro" id="IPR036374">
    <property type="entry name" value="OxRdtase_Mopterin-bd_sf"/>
</dbReference>
<dbReference type="InterPro" id="IPR000572">
    <property type="entry name" value="OxRdtase_Mopterin-bd_dom"/>
</dbReference>
<dbReference type="Pfam" id="PF00174">
    <property type="entry name" value="Oxidored_molyb"/>
    <property type="match status" value="1"/>
</dbReference>
<dbReference type="SUPFAM" id="SSF56524">
    <property type="entry name" value="Oxidoreductase molybdopterin-binding domain"/>
    <property type="match status" value="1"/>
</dbReference>
<gene>
    <name evidence="2" type="ORF">SAMN05216382_0939</name>
</gene>
<dbReference type="OrthoDB" id="9795587at2"/>
<reference evidence="3" key="1">
    <citation type="submission" date="2016-10" db="EMBL/GenBank/DDBJ databases">
        <authorList>
            <person name="Varghese N."/>
            <person name="Submissions S."/>
        </authorList>
    </citation>
    <scope>NUCLEOTIDE SEQUENCE [LARGE SCALE GENOMIC DNA]</scope>
    <source>
        <strain evidence="3">JS21-1</strain>
    </source>
</reference>
<evidence type="ECO:0000259" key="1">
    <source>
        <dbReference type="Pfam" id="PF00174"/>
    </source>
</evidence>
<proteinExistence type="predicted"/>
<dbReference type="PROSITE" id="PS51257">
    <property type="entry name" value="PROKAR_LIPOPROTEIN"/>
    <property type="match status" value="1"/>
</dbReference>
<dbReference type="Gene3D" id="3.90.420.10">
    <property type="entry name" value="Oxidoreductase, molybdopterin-binding domain"/>
    <property type="match status" value="1"/>
</dbReference>
<dbReference type="PANTHER" id="PTHR43032">
    <property type="entry name" value="PROTEIN-METHIONINE-SULFOXIDE REDUCTASE"/>
    <property type="match status" value="1"/>
</dbReference>